<gene>
    <name evidence="1" type="ORF">PYW08_006763</name>
</gene>
<proteinExistence type="predicted"/>
<keyword evidence="2" id="KW-1185">Reference proteome</keyword>
<protein>
    <submittedName>
        <fullName evidence="1">Uncharacterized protein</fullName>
    </submittedName>
</protein>
<reference evidence="1" key="1">
    <citation type="submission" date="2023-03" db="EMBL/GenBank/DDBJ databases">
        <title>Chromosome-level genomes of two armyworms, Mythimna separata and Mythimna loreyi, provide insights into the biosynthesis and reception of sex pheromones.</title>
        <authorList>
            <person name="Zhao H."/>
        </authorList>
    </citation>
    <scope>NUCLEOTIDE SEQUENCE</scope>
    <source>
        <strain evidence="1">BeijingLab</strain>
    </source>
</reference>
<accession>A0ACC2R7Y4</accession>
<evidence type="ECO:0000313" key="1">
    <source>
        <dbReference type="EMBL" id="KAJ8736107.1"/>
    </source>
</evidence>
<sequence length="486" mass="54029">MCVKECFNCEKKKYELVAPDGGWGYMIALAVIIIMSTSTAFISSYGLLYKEFLQDIGRSSTNASMMCGLSAICTAIAGFLTSPLLTIMSLRILTLAATLVFNTGVICIFFVKSVFTFHLCHGILQGLGFGVLYNLSCTVLNEYFVKRRLMAISLVQSIVAVILMIAPLFVKWSLVKYGYRDTILIMSGLTLHNFIAVALIQPVNRHMKRIEIPDSNNEKLLHDKKLNEEASVAIVPIIRLTNTDGNFSNPNEKMYLASEEDESGGLNFKKIFDYLVDKSLREEFLMSCVCAGPALAMFADTTYSSILPEALFITGWMQDNIALAQSLYGFGDLAMRALFAVLSNWLLKLGSQEIYVLGVTLGLVSRLGMLWSKSFIAKMIYIPLVGASHCAVTILIPLVVADAVAPEKFTAALGMLMMLSGLVNLVLGYAIGAVRELSESYGPVFYLIASCFAMIVLFWSIELCYKRNKHKRLQRREYLRKKKLNK</sequence>
<dbReference type="EMBL" id="CM056778">
    <property type="protein sequence ID" value="KAJ8736107.1"/>
    <property type="molecule type" value="Genomic_DNA"/>
</dbReference>
<evidence type="ECO:0000313" key="2">
    <source>
        <dbReference type="Proteomes" id="UP001231649"/>
    </source>
</evidence>
<name>A0ACC2R7Y4_9NEOP</name>
<comment type="caution">
    <text evidence="1">The sequence shown here is derived from an EMBL/GenBank/DDBJ whole genome shotgun (WGS) entry which is preliminary data.</text>
</comment>
<dbReference type="Proteomes" id="UP001231649">
    <property type="component" value="Chromosome 2"/>
</dbReference>
<organism evidence="1 2">
    <name type="scientific">Mythimna loreyi</name>
    <dbReference type="NCBI Taxonomy" id="667449"/>
    <lineage>
        <taxon>Eukaryota</taxon>
        <taxon>Metazoa</taxon>
        <taxon>Ecdysozoa</taxon>
        <taxon>Arthropoda</taxon>
        <taxon>Hexapoda</taxon>
        <taxon>Insecta</taxon>
        <taxon>Pterygota</taxon>
        <taxon>Neoptera</taxon>
        <taxon>Endopterygota</taxon>
        <taxon>Lepidoptera</taxon>
        <taxon>Glossata</taxon>
        <taxon>Ditrysia</taxon>
        <taxon>Noctuoidea</taxon>
        <taxon>Noctuidae</taxon>
        <taxon>Noctuinae</taxon>
        <taxon>Hadenini</taxon>
        <taxon>Mythimna</taxon>
    </lineage>
</organism>